<dbReference type="Proteomes" id="UP000681162">
    <property type="component" value="Unassembled WGS sequence"/>
</dbReference>
<accession>A0A919XSW5</accession>
<dbReference type="EMBL" id="BORR01000002">
    <property type="protein sequence ID" value="GIO35733.1"/>
    <property type="molecule type" value="Genomic_DNA"/>
</dbReference>
<evidence type="ECO:0000313" key="1">
    <source>
        <dbReference type="EMBL" id="GIO35733.1"/>
    </source>
</evidence>
<reference evidence="1 2" key="1">
    <citation type="submission" date="2021-03" db="EMBL/GenBank/DDBJ databases">
        <title>Antimicrobial resistance genes in bacteria isolated from Japanese honey, and their potential for conferring macrolide and lincosamide resistance in the American foulbrood pathogen Paenibacillus larvae.</title>
        <authorList>
            <person name="Okamoto M."/>
            <person name="Kumagai M."/>
            <person name="Kanamori H."/>
            <person name="Takamatsu D."/>
        </authorList>
    </citation>
    <scope>NUCLEOTIDE SEQUENCE [LARGE SCALE GENOMIC DNA]</scope>
    <source>
        <strain evidence="1 2">J41TS12</strain>
    </source>
</reference>
<dbReference type="AlphaFoldDB" id="A0A919XSW5"/>
<organism evidence="1 2">
    <name type="scientific">Paenibacillus antibioticophila</name>
    <dbReference type="NCBI Taxonomy" id="1274374"/>
    <lineage>
        <taxon>Bacteria</taxon>
        <taxon>Bacillati</taxon>
        <taxon>Bacillota</taxon>
        <taxon>Bacilli</taxon>
        <taxon>Bacillales</taxon>
        <taxon>Paenibacillaceae</taxon>
        <taxon>Paenibacillus</taxon>
    </lineage>
</organism>
<proteinExistence type="predicted"/>
<sequence length="484" mass="54989">MSIKGIIKLFSVLILTVGLLQTSIKPISVKAANDSNQNAALAYYRVASNLTRLGINTEDIISANKGISYAELIDFDNNGILELYVIYFDSGNDNNSLPSYIQEVWTYNKGKAIKVFKEEYNGFGLVFDRGVSISTAKNKSYMVYSSSYSRDGSSFDTYTFLTLSGNKFIEIAEVQSILEYTPEGNERMLYKLKENGKWKSITEVAYRQTQEKYGYSTRKKIIDGNAGSNTFVFDPTGNVTKIQSFLQKLKDTARASIVLKDIYPSLTADEKSGLTAFLYNFNGQTDLRSFNSSKFNHADIMRFLSNAMLTDVFDETIISRDSKLEPIEEDGGMTVYIPYKADQVNALVKKLFGFTIAKKDYPVAKYRNGYFFIKAPMGGEFTLRSPQAEHLYQLKKDLYYVEFVVYAPKYPENDAMLMSHPYLRSKDTWSNDVKTLFTKNSLDEFRTGFALLKQVMVKGQKEWTLVRYGEDGILSNNELAAYRK</sequence>
<protein>
    <submittedName>
        <fullName evidence="1">Uncharacterized protein</fullName>
    </submittedName>
</protein>
<dbReference type="RefSeq" id="WP_212938139.1">
    <property type="nucleotide sequence ID" value="NZ_BORR01000002.1"/>
</dbReference>
<name>A0A919XSW5_9BACL</name>
<gene>
    <name evidence="1" type="ORF">J41TS12_05940</name>
</gene>
<comment type="caution">
    <text evidence="1">The sequence shown here is derived from an EMBL/GenBank/DDBJ whole genome shotgun (WGS) entry which is preliminary data.</text>
</comment>
<keyword evidence="2" id="KW-1185">Reference proteome</keyword>
<evidence type="ECO:0000313" key="2">
    <source>
        <dbReference type="Proteomes" id="UP000681162"/>
    </source>
</evidence>